<dbReference type="Gene3D" id="3.30.1870.10">
    <property type="entry name" value="EreA-like, domain 2"/>
    <property type="match status" value="1"/>
</dbReference>
<feature type="region of interest" description="Disordered" evidence="1">
    <location>
        <begin position="367"/>
        <end position="388"/>
    </location>
</feature>
<dbReference type="RefSeq" id="WP_086158149.1">
    <property type="nucleotide sequence ID" value="NZ_CP021121.1"/>
</dbReference>
<accession>A0A1W7CV12</accession>
<dbReference type="Proteomes" id="UP000194218">
    <property type="component" value="Chromosome"/>
</dbReference>
<feature type="signal peptide" evidence="2">
    <location>
        <begin position="1"/>
        <end position="30"/>
    </location>
</feature>
<reference evidence="3 4" key="1">
    <citation type="submission" date="2017-05" db="EMBL/GenBank/DDBJ databases">
        <title>Complete genome sequence of Streptomyces sp. SCSIO 03032 revealed the diverse biosynthetic pathways for its bioactive secondary metabolites.</title>
        <authorList>
            <person name="Ma L."/>
            <person name="Zhu Y."/>
            <person name="Zhang W."/>
            <person name="Zhang G."/>
            <person name="Tian X."/>
            <person name="Zhang S."/>
            <person name="Zhang C."/>
        </authorList>
    </citation>
    <scope>NUCLEOTIDE SEQUENCE [LARGE SCALE GENOMIC DNA]</scope>
    <source>
        <strain evidence="3 4">SCSIO 03032</strain>
    </source>
</reference>
<evidence type="ECO:0000313" key="4">
    <source>
        <dbReference type="Proteomes" id="UP000194218"/>
    </source>
</evidence>
<keyword evidence="2" id="KW-0732">Signal</keyword>
<dbReference type="SUPFAM" id="SSF159501">
    <property type="entry name" value="EreA/ChaN-like"/>
    <property type="match status" value="1"/>
</dbReference>
<dbReference type="PANTHER" id="PTHR31299:SF0">
    <property type="entry name" value="ESTERASE, PUTATIVE (AFU_ORTHOLOGUE AFUA_1G05850)-RELATED"/>
    <property type="match status" value="1"/>
</dbReference>
<dbReference type="InterPro" id="IPR006311">
    <property type="entry name" value="TAT_signal"/>
</dbReference>
<gene>
    <name evidence="3" type="ORF">CAG99_07020</name>
</gene>
<dbReference type="InterPro" id="IPR014622">
    <property type="entry name" value="UCP036794_erythomycin"/>
</dbReference>
<feature type="chain" id="PRO_5012506866" description="Erythromycin esterase" evidence="2">
    <location>
        <begin position="31"/>
        <end position="452"/>
    </location>
</feature>
<dbReference type="CDD" id="cd14728">
    <property type="entry name" value="Ere-like"/>
    <property type="match status" value="1"/>
</dbReference>
<evidence type="ECO:0000256" key="2">
    <source>
        <dbReference type="SAM" id="SignalP"/>
    </source>
</evidence>
<evidence type="ECO:0000313" key="3">
    <source>
        <dbReference type="EMBL" id="ARQ68641.1"/>
    </source>
</evidence>
<dbReference type="EMBL" id="CP021121">
    <property type="protein sequence ID" value="ARQ68641.1"/>
    <property type="molecule type" value="Genomic_DNA"/>
</dbReference>
<dbReference type="InterPro" id="IPR007815">
    <property type="entry name" value="Emycin_Estase"/>
</dbReference>
<dbReference type="PROSITE" id="PS51318">
    <property type="entry name" value="TAT"/>
    <property type="match status" value="1"/>
</dbReference>
<dbReference type="OrthoDB" id="9810066at2"/>
<evidence type="ECO:0000256" key="1">
    <source>
        <dbReference type="SAM" id="MobiDB-lite"/>
    </source>
</evidence>
<dbReference type="Pfam" id="PF05139">
    <property type="entry name" value="Erythro_esteras"/>
    <property type="match status" value="1"/>
</dbReference>
<keyword evidence="4" id="KW-1185">Reference proteome</keyword>
<dbReference type="PIRSF" id="PIRSF036794">
    <property type="entry name" value="UCP_erythr_ester"/>
    <property type="match status" value="1"/>
</dbReference>
<dbReference type="GO" id="GO:0046677">
    <property type="term" value="P:response to antibiotic"/>
    <property type="evidence" value="ECO:0007669"/>
    <property type="project" value="InterPro"/>
</dbReference>
<dbReference type="KEGG" id="smao:CAG99_07020"/>
<dbReference type="Gene3D" id="3.40.1660.10">
    <property type="entry name" value="EreA-like (biosynthetic domain)"/>
    <property type="match status" value="1"/>
</dbReference>
<dbReference type="AlphaFoldDB" id="A0A1W7CV12"/>
<sequence>MPTVTRRTLLGALPAAGLAVAVGPATPASAADRAVRRAREVDVIDALARAARPLRTTEPHGPHRDLAPLGAVVAGARVVGLGEVTHGAHELYRLKHRVFRYLVAELGFRTFALEVGWGAGLRIDAWVRGGPGDLRTVLDEEFGGGAWPWHVREYLDLIAWMRAYNARAPRHPLRFMGNDLAYPRIADSVFDGVTGWADRYAPRLRPGLDDAYRDLRRHAAAADFQALPWPERQRIAELARRTADRLAALRPAPGGTAHAWAVQHARVLAQTATMLAFRLDDPAEQPAAMRYRDELMADNTAWWHRHTGHKVLLSAHNGHTAYETYHPAAYPVTQGARLRDLLGAGYVAVGTTFGRGSWTVPGDGSAWVTHDEAPPRPGSSEEALEHAGRRAGHRDFLLDVRTAPPAARAWLARSRPTRDPGPAGDPYRPYRLAAGHDMLIHVHAFRAARPLR</sequence>
<name>A0A1W7CV12_9ACTN</name>
<dbReference type="Gene3D" id="1.20.1440.30">
    <property type="entry name" value="Biosynthetic Protein domain"/>
    <property type="match status" value="1"/>
</dbReference>
<proteinExistence type="predicted"/>
<dbReference type="PANTHER" id="PTHR31299">
    <property type="entry name" value="ESTERASE, PUTATIVE (AFU_ORTHOLOGUE AFUA_1G05850)-RELATED"/>
    <property type="match status" value="1"/>
</dbReference>
<evidence type="ECO:0008006" key="5">
    <source>
        <dbReference type="Google" id="ProtNLM"/>
    </source>
</evidence>
<organism evidence="3 4">
    <name type="scientific">Streptomyces marincola</name>
    <dbReference type="NCBI Taxonomy" id="2878388"/>
    <lineage>
        <taxon>Bacteria</taxon>
        <taxon>Bacillati</taxon>
        <taxon>Actinomycetota</taxon>
        <taxon>Actinomycetes</taxon>
        <taxon>Kitasatosporales</taxon>
        <taxon>Streptomycetaceae</taxon>
        <taxon>Streptomyces</taxon>
    </lineage>
</organism>
<dbReference type="InterPro" id="IPR052036">
    <property type="entry name" value="Hydrolase/PRTase-associated"/>
</dbReference>
<protein>
    <recommendedName>
        <fullName evidence="5">Erythromycin esterase</fullName>
    </recommendedName>
</protein>